<name>A0ABW5AVJ4_9FLAO</name>
<comment type="caution">
    <text evidence="2">The sequence shown here is derived from an EMBL/GenBank/DDBJ whole genome shotgun (WGS) entry which is preliminary data.</text>
</comment>
<accession>A0ABW5AVJ4</accession>
<reference evidence="3" key="1">
    <citation type="journal article" date="2019" name="Int. J. Syst. Evol. Microbiol.">
        <title>The Global Catalogue of Microorganisms (GCM) 10K type strain sequencing project: providing services to taxonomists for standard genome sequencing and annotation.</title>
        <authorList>
            <consortium name="The Broad Institute Genomics Platform"/>
            <consortium name="The Broad Institute Genome Sequencing Center for Infectious Disease"/>
            <person name="Wu L."/>
            <person name="Ma J."/>
        </authorList>
    </citation>
    <scope>NUCLEOTIDE SEQUENCE [LARGE SCALE GENOMIC DNA]</scope>
    <source>
        <strain evidence="3">DT92</strain>
    </source>
</reference>
<evidence type="ECO:0000313" key="3">
    <source>
        <dbReference type="Proteomes" id="UP001597344"/>
    </source>
</evidence>
<dbReference type="EMBL" id="JBHUHY010000007">
    <property type="protein sequence ID" value="MFD2187004.1"/>
    <property type="molecule type" value="Genomic_DNA"/>
</dbReference>
<evidence type="ECO:0000256" key="1">
    <source>
        <dbReference type="SAM" id="Phobius"/>
    </source>
</evidence>
<keyword evidence="1" id="KW-0472">Membrane</keyword>
<dbReference type="RefSeq" id="WP_378320003.1">
    <property type="nucleotide sequence ID" value="NZ_JBHUHY010000007.1"/>
</dbReference>
<protein>
    <recommendedName>
        <fullName evidence="4">Cardiolipin synthase N-terminal domain-containing protein</fullName>
    </recommendedName>
</protein>
<organism evidence="2 3">
    <name type="scientific">Aquimarina celericrescens</name>
    <dbReference type="NCBI Taxonomy" id="1964542"/>
    <lineage>
        <taxon>Bacteria</taxon>
        <taxon>Pseudomonadati</taxon>
        <taxon>Bacteroidota</taxon>
        <taxon>Flavobacteriia</taxon>
        <taxon>Flavobacteriales</taxon>
        <taxon>Flavobacteriaceae</taxon>
        <taxon>Aquimarina</taxon>
    </lineage>
</organism>
<keyword evidence="1" id="KW-0812">Transmembrane</keyword>
<feature type="transmembrane region" description="Helical" evidence="1">
    <location>
        <begin position="73"/>
        <end position="93"/>
    </location>
</feature>
<dbReference type="Proteomes" id="UP001597344">
    <property type="component" value="Unassembled WGS sequence"/>
</dbReference>
<feature type="transmembrane region" description="Helical" evidence="1">
    <location>
        <begin position="12"/>
        <end position="31"/>
    </location>
</feature>
<keyword evidence="3" id="KW-1185">Reference proteome</keyword>
<sequence length="99" mass="11324">MQITQSTNKKALQVATITFLLGTIILMLYLISESAPFLIAGVFYVFIALVLNTIMLIELLINAIINHRYYKENLITILCFLINIPFAIGYFFLVTHHPF</sequence>
<keyword evidence="1" id="KW-1133">Transmembrane helix</keyword>
<gene>
    <name evidence="2" type="ORF">ACFSJT_09385</name>
</gene>
<feature type="transmembrane region" description="Helical" evidence="1">
    <location>
        <begin position="37"/>
        <end position="61"/>
    </location>
</feature>
<evidence type="ECO:0000313" key="2">
    <source>
        <dbReference type="EMBL" id="MFD2187004.1"/>
    </source>
</evidence>
<evidence type="ECO:0008006" key="4">
    <source>
        <dbReference type="Google" id="ProtNLM"/>
    </source>
</evidence>
<proteinExistence type="predicted"/>